<dbReference type="Pfam" id="PF01522">
    <property type="entry name" value="Polysacc_deac_1"/>
    <property type="match status" value="1"/>
</dbReference>
<dbReference type="Gene3D" id="3.40.50.720">
    <property type="entry name" value="NAD(P)-binding Rossmann-like Domain"/>
    <property type="match status" value="1"/>
</dbReference>
<dbReference type="PANTHER" id="PTHR47561:SF2">
    <property type="entry name" value="HYPOTHETICAL POLYSACCHARIDE DEACETYLASE (EUROFUNG)"/>
    <property type="match status" value="1"/>
</dbReference>
<dbReference type="GO" id="GO:0005975">
    <property type="term" value="P:carbohydrate metabolic process"/>
    <property type="evidence" value="ECO:0007669"/>
    <property type="project" value="InterPro"/>
</dbReference>
<dbReference type="InterPro" id="IPR011330">
    <property type="entry name" value="Glyco_hydro/deAcase_b/a-brl"/>
</dbReference>
<dbReference type="InterPro" id="IPR002509">
    <property type="entry name" value="NODB_dom"/>
</dbReference>
<accession>W2S438</accession>
<evidence type="ECO:0000313" key="3">
    <source>
        <dbReference type="Proteomes" id="UP000030752"/>
    </source>
</evidence>
<dbReference type="AlphaFoldDB" id="W2S438"/>
<dbReference type="CDD" id="cd05233">
    <property type="entry name" value="SDR_c"/>
    <property type="match status" value="1"/>
</dbReference>
<dbReference type="GO" id="GO:0016810">
    <property type="term" value="F:hydrolase activity, acting on carbon-nitrogen (but not peptide) bonds"/>
    <property type="evidence" value="ECO:0007669"/>
    <property type="project" value="InterPro"/>
</dbReference>
<organism evidence="2 3">
    <name type="scientific">Cyphellophora europaea (strain CBS 101466)</name>
    <name type="common">Phialophora europaea</name>
    <dbReference type="NCBI Taxonomy" id="1220924"/>
    <lineage>
        <taxon>Eukaryota</taxon>
        <taxon>Fungi</taxon>
        <taxon>Dikarya</taxon>
        <taxon>Ascomycota</taxon>
        <taxon>Pezizomycotina</taxon>
        <taxon>Eurotiomycetes</taxon>
        <taxon>Chaetothyriomycetidae</taxon>
        <taxon>Chaetothyriales</taxon>
        <taxon>Cyphellophoraceae</taxon>
        <taxon>Cyphellophora</taxon>
    </lineage>
</organism>
<dbReference type="HOGENOM" id="CLU_029940_1_4_1"/>
<dbReference type="SUPFAM" id="SSF51735">
    <property type="entry name" value="NAD(P)-binding Rossmann-fold domains"/>
    <property type="match status" value="1"/>
</dbReference>
<dbReference type="InterPro" id="IPR002347">
    <property type="entry name" value="SDR_fam"/>
</dbReference>
<keyword evidence="3" id="KW-1185">Reference proteome</keyword>
<dbReference type="PANTHER" id="PTHR47561">
    <property type="entry name" value="POLYSACCHARIDE DEACETYLASE FAMILY PROTEIN (AFU_ORTHOLOGUE AFUA_6G05030)"/>
    <property type="match status" value="1"/>
</dbReference>
<dbReference type="STRING" id="1220924.W2S438"/>
<dbReference type="InParanoid" id="W2S438"/>
<dbReference type="GeneID" id="19969315"/>
<dbReference type="SUPFAM" id="SSF88713">
    <property type="entry name" value="Glycoside hydrolase/deacetylase"/>
    <property type="match status" value="1"/>
</dbReference>
<dbReference type="InterPro" id="IPR036291">
    <property type="entry name" value="NAD(P)-bd_dom_sf"/>
</dbReference>
<sequence length="628" mass="69153">MAEGHSFLGLEGRHVFITGGAGGIGVAATKEFLANGCFVTVFDRKDPVFGTWMLPSEQQAKVFFVEGDQTSEASVDKAFKTSTSQFGPPCILIANAGVTDESTHPPIWDIDAEKYDKVHAVNVRGAFLMVKHFLRTVKQHQELAGRELENVSVVITGSETGVFGQEGHVEYAGGKAGLQYGFVRTVKNEIVRLNSRARINAVAPGWVNTSLIGDRLADPKEMWAECQATVALKKIAEPEDVARAMAFLASHRAAGHISGVCLEVTGGMEGRVVWREAQVLDRESADTKAFTVPQSLAPPKRRRRLRICLSVDFDAISGYLGTGHDPSNTLADYSAGLFSANVGVGRLLTLFKKHGISDKLTWFIPGHSLETFPDQARAIVQSGCEVGLHGYSHEGAYAMTVEQERDVLEKCIQLVTNLQGGKRPLGYRAPLYQIRETTVQLLQEYDFLYDTSMNAHDSLPYFLHNPFPGDPPHVPDYKEKASTWMKPTPILAQPVRGTTEAHKALVEVPGSWYTEDMTPLGFYPYLPSTQGYVSVDVVSKIWWDRFDWLWENESWLDDGPGKGYGSIYPMIWHPESAGRAHIVGMIDSFIAKLVSRMDAAEPGEITFETMEAVASSWKQAPDPQIASA</sequence>
<dbReference type="eggNOG" id="KOG0725">
    <property type="taxonomic scope" value="Eukaryota"/>
</dbReference>
<gene>
    <name evidence="2" type="ORF">HMPREF1541_01976</name>
</gene>
<reference evidence="2 3" key="1">
    <citation type="submission" date="2013-03" db="EMBL/GenBank/DDBJ databases">
        <title>The Genome Sequence of Phialophora europaea CBS 101466.</title>
        <authorList>
            <consortium name="The Broad Institute Genomics Platform"/>
            <person name="Cuomo C."/>
            <person name="de Hoog S."/>
            <person name="Gorbushina A."/>
            <person name="Walker B."/>
            <person name="Young S.K."/>
            <person name="Zeng Q."/>
            <person name="Gargeya S."/>
            <person name="Fitzgerald M."/>
            <person name="Haas B."/>
            <person name="Abouelleil A."/>
            <person name="Allen A.W."/>
            <person name="Alvarado L."/>
            <person name="Arachchi H.M."/>
            <person name="Berlin A.M."/>
            <person name="Chapman S.B."/>
            <person name="Gainer-Dewar J."/>
            <person name="Goldberg J."/>
            <person name="Griggs A."/>
            <person name="Gujja S."/>
            <person name="Hansen M."/>
            <person name="Howarth C."/>
            <person name="Imamovic A."/>
            <person name="Ireland A."/>
            <person name="Larimer J."/>
            <person name="McCowan C."/>
            <person name="Murphy C."/>
            <person name="Pearson M."/>
            <person name="Poon T.W."/>
            <person name="Priest M."/>
            <person name="Roberts A."/>
            <person name="Saif S."/>
            <person name="Shea T."/>
            <person name="Sisk P."/>
            <person name="Sykes S."/>
            <person name="Wortman J."/>
            <person name="Nusbaum C."/>
            <person name="Birren B."/>
        </authorList>
    </citation>
    <scope>NUCLEOTIDE SEQUENCE [LARGE SCALE GENOMIC DNA]</scope>
    <source>
        <strain evidence="2 3">CBS 101466</strain>
    </source>
</reference>
<dbReference type="PROSITE" id="PS51677">
    <property type="entry name" value="NODB"/>
    <property type="match status" value="1"/>
</dbReference>
<feature type="domain" description="NodB homology" evidence="1">
    <location>
        <begin position="330"/>
        <end position="628"/>
    </location>
</feature>
<protein>
    <recommendedName>
        <fullName evidence="1">NodB homology domain-containing protein</fullName>
    </recommendedName>
</protein>
<dbReference type="EMBL" id="KB822718">
    <property type="protein sequence ID" value="ETN42818.1"/>
    <property type="molecule type" value="Genomic_DNA"/>
</dbReference>
<name>W2S438_CYPE1</name>
<proteinExistence type="predicted"/>
<dbReference type="Proteomes" id="UP000030752">
    <property type="component" value="Unassembled WGS sequence"/>
</dbReference>
<evidence type="ECO:0000259" key="1">
    <source>
        <dbReference type="PROSITE" id="PS51677"/>
    </source>
</evidence>
<dbReference type="OrthoDB" id="504708at2759"/>
<dbReference type="VEuPathDB" id="FungiDB:HMPREF1541_01976"/>
<dbReference type="RefSeq" id="XP_008714554.1">
    <property type="nucleotide sequence ID" value="XM_008716332.1"/>
</dbReference>
<dbReference type="PRINTS" id="PR00081">
    <property type="entry name" value="GDHRDH"/>
</dbReference>
<dbReference type="Gene3D" id="3.20.20.370">
    <property type="entry name" value="Glycoside hydrolase/deacetylase"/>
    <property type="match status" value="1"/>
</dbReference>
<dbReference type="Pfam" id="PF13561">
    <property type="entry name" value="adh_short_C2"/>
    <property type="match status" value="1"/>
</dbReference>
<evidence type="ECO:0000313" key="2">
    <source>
        <dbReference type="EMBL" id="ETN42818.1"/>
    </source>
</evidence>